<dbReference type="Proteomes" id="UP000185766">
    <property type="component" value="Unassembled WGS sequence"/>
</dbReference>
<dbReference type="EMBL" id="FOAS01000001">
    <property type="protein sequence ID" value="SEK20140.1"/>
    <property type="molecule type" value="Genomic_DNA"/>
</dbReference>
<dbReference type="RefSeq" id="WP_074864018.1">
    <property type="nucleotide sequence ID" value="NZ_FOAS01000001.1"/>
</dbReference>
<dbReference type="InterPro" id="IPR050177">
    <property type="entry name" value="Lipid_A_modif_metabolic_enz"/>
</dbReference>
<dbReference type="InterPro" id="IPR036291">
    <property type="entry name" value="NAD(P)-bd_dom_sf"/>
</dbReference>
<proteinExistence type="predicted"/>
<evidence type="ECO:0000259" key="1">
    <source>
        <dbReference type="Pfam" id="PF01370"/>
    </source>
</evidence>
<dbReference type="Pfam" id="PF01370">
    <property type="entry name" value="Epimerase"/>
    <property type="match status" value="1"/>
</dbReference>
<dbReference type="SUPFAM" id="SSF51735">
    <property type="entry name" value="NAD(P)-binding Rossmann-fold domains"/>
    <property type="match status" value="1"/>
</dbReference>
<evidence type="ECO:0000313" key="3">
    <source>
        <dbReference type="Proteomes" id="UP000185766"/>
    </source>
</evidence>
<dbReference type="AlphaFoldDB" id="A0A1H7F807"/>
<sequence>MSLRILITGAGGYLGRRLLEHLRQQQPHWQLIATSRRTPFAQAAAGLIWQPLDVSDRVAVQAAFAAHRPHAVVHLAAVLNPPAGMSHEQLRTIEVDGTRHVLDAALAHGCQQVIVSSSGAAYGYHADNPAWLTEDMPLRGHPAFAYAQNKVAVEALLDDYRAQHPQLKQLILRIGTVLGPNTDNLISDLFRKRWVLGVRGSQSPFVFIWDEDVVEIIRLGLLEQRSGCFNLAGDGAVPLAQIAAQLDKPFIAPPAWLLKGALKVLNYWQLSQYHSDQVDFLRYRPVLCNRRLKEQFGYTPRFTSEQALAAFIAAQSTAAPA</sequence>
<name>A0A1H7F807_9GAMM</name>
<protein>
    <submittedName>
        <fullName evidence="2">UDP-glucose 4-epimerase</fullName>
    </submittedName>
</protein>
<dbReference type="STRING" id="1429083.GCA_001885685_00539"/>
<organism evidence="2 3">
    <name type="scientific">Atopomonas hussainii</name>
    <dbReference type="NCBI Taxonomy" id="1429083"/>
    <lineage>
        <taxon>Bacteria</taxon>
        <taxon>Pseudomonadati</taxon>
        <taxon>Pseudomonadota</taxon>
        <taxon>Gammaproteobacteria</taxon>
        <taxon>Pseudomonadales</taxon>
        <taxon>Pseudomonadaceae</taxon>
        <taxon>Atopomonas</taxon>
    </lineage>
</organism>
<reference evidence="2 3" key="1">
    <citation type="submission" date="2016-10" db="EMBL/GenBank/DDBJ databases">
        <authorList>
            <person name="de Groot N.N."/>
        </authorList>
    </citation>
    <scope>NUCLEOTIDE SEQUENCE [LARGE SCALE GENOMIC DNA]</scope>
    <source>
        <strain evidence="2 3">JCM 19513</strain>
    </source>
</reference>
<evidence type="ECO:0000313" key="2">
    <source>
        <dbReference type="EMBL" id="SEK20140.1"/>
    </source>
</evidence>
<dbReference type="InterPro" id="IPR001509">
    <property type="entry name" value="Epimerase_deHydtase"/>
</dbReference>
<dbReference type="Gene3D" id="3.40.50.720">
    <property type="entry name" value="NAD(P)-binding Rossmann-like Domain"/>
    <property type="match status" value="1"/>
</dbReference>
<feature type="domain" description="NAD-dependent epimerase/dehydratase" evidence="1">
    <location>
        <begin position="5"/>
        <end position="191"/>
    </location>
</feature>
<gene>
    <name evidence="2" type="ORF">SAMN05216214_10179</name>
</gene>
<keyword evidence="3" id="KW-1185">Reference proteome</keyword>
<accession>A0A1H7F807</accession>
<dbReference type="PANTHER" id="PTHR43245">
    <property type="entry name" value="BIFUNCTIONAL POLYMYXIN RESISTANCE PROTEIN ARNA"/>
    <property type="match status" value="1"/>
</dbReference>